<dbReference type="OrthoDB" id="9810952at2"/>
<dbReference type="AlphaFoldDB" id="A0A2N8HFK5"/>
<feature type="transmembrane region" description="Helical" evidence="8">
    <location>
        <begin position="424"/>
        <end position="441"/>
    </location>
</feature>
<evidence type="ECO:0000256" key="6">
    <source>
        <dbReference type="ARBA" id="ARBA00023065"/>
    </source>
</evidence>
<feature type="transmembrane region" description="Helical" evidence="8">
    <location>
        <begin position="100"/>
        <end position="118"/>
    </location>
</feature>
<keyword evidence="7 8" id="KW-0472">Membrane</keyword>
<feature type="transmembrane region" description="Helical" evidence="8">
    <location>
        <begin position="171"/>
        <end position="190"/>
    </location>
</feature>
<proteinExistence type="predicted"/>
<feature type="transmembrane region" description="Helical" evidence="8">
    <location>
        <begin position="365"/>
        <end position="388"/>
    </location>
</feature>
<feature type="transmembrane region" description="Helical" evidence="8">
    <location>
        <begin position="325"/>
        <end position="344"/>
    </location>
</feature>
<keyword evidence="2" id="KW-0813">Transport</keyword>
<accession>A0A2N8HFK5</accession>
<gene>
    <name evidence="9" type="ORF">CXU22_04545</name>
</gene>
<evidence type="ECO:0000256" key="1">
    <source>
        <dbReference type="ARBA" id="ARBA00004651"/>
    </source>
</evidence>
<keyword evidence="5 8" id="KW-1133">Transmembrane helix</keyword>
<comment type="subcellular location">
    <subcellularLocation>
        <location evidence="1">Cell membrane</location>
        <topology evidence="1">Multi-pass membrane protein</topology>
    </subcellularLocation>
</comment>
<feature type="transmembrane region" description="Helical" evidence="8">
    <location>
        <begin position="12"/>
        <end position="32"/>
    </location>
</feature>
<organism evidence="9 10">
    <name type="scientific">Akkermansia muciniphila</name>
    <dbReference type="NCBI Taxonomy" id="239935"/>
    <lineage>
        <taxon>Bacteria</taxon>
        <taxon>Pseudomonadati</taxon>
        <taxon>Verrucomicrobiota</taxon>
        <taxon>Verrucomicrobiia</taxon>
        <taxon>Verrucomicrobiales</taxon>
        <taxon>Akkermansiaceae</taxon>
        <taxon>Akkermansia</taxon>
    </lineage>
</organism>
<feature type="transmembrane region" description="Helical" evidence="8">
    <location>
        <begin position="202"/>
        <end position="230"/>
    </location>
</feature>
<evidence type="ECO:0000256" key="7">
    <source>
        <dbReference type="ARBA" id="ARBA00023136"/>
    </source>
</evidence>
<dbReference type="GO" id="GO:0005886">
    <property type="term" value="C:plasma membrane"/>
    <property type="evidence" value="ECO:0007669"/>
    <property type="project" value="UniProtKB-SubCell"/>
</dbReference>
<evidence type="ECO:0000256" key="3">
    <source>
        <dbReference type="ARBA" id="ARBA00022475"/>
    </source>
</evidence>
<evidence type="ECO:0000256" key="5">
    <source>
        <dbReference type="ARBA" id="ARBA00022989"/>
    </source>
</evidence>
<feature type="transmembrane region" description="Helical" evidence="8">
    <location>
        <begin position="483"/>
        <end position="504"/>
    </location>
</feature>
<feature type="transmembrane region" description="Helical" evidence="8">
    <location>
        <begin position="70"/>
        <end position="88"/>
    </location>
</feature>
<feature type="transmembrane region" description="Helical" evidence="8">
    <location>
        <begin position="38"/>
        <end position="58"/>
    </location>
</feature>
<dbReference type="Proteomes" id="UP000236000">
    <property type="component" value="Unassembled WGS sequence"/>
</dbReference>
<name>A0A2N8HFK5_9BACT</name>
<feature type="transmembrane region" description="Helical" evidence="8">
    <location>
        <begin position="288"/>
        <end position="305"/>
    </location>
</feature>
<dbReference type="GO" id="GO:0030001">
    <property type="term" value="P:metal ion transport"/>
    <property type="evidence" value="ECO:0007669"/>
    <property type="project" value="UniProtKB-ARBA"/>
</dbReference>
<feature type="transmembrane region" description="Helical" evidence="8">
    <location>
        <begin position="139"/>
        <end position="159"/>
    </location>
</feature>
<dbReference type="InterPro" id="IPR003445">
    <property type="entry name" value="Cat_transpt"/>
</dbReference>
<evidence type="ECO:0000256" key="8">
    <source>
        <dbReference type="SAM" id="Phobius"/>
    </source>
</evidence>
<evidence type="ECO:0000313" key="9">
    <source>
        <dbReference type="EMBL" id="PNC19058.1"/>
    </source>
</evidence>
<dbReference type="RefSeq" id="WP_102712965.1">
    <property type="nucleotide sequence ID" value="NZ_CABMLK010000003.1"/>
</dbReference>
<evidence type="ECO:0000313" key="10">
    <source>
        <dbReference type="Proteomes" id="UP000236000"/>
    </source>
</evidence>
<feature type="transmembrane region" description="Helical" evidence="8">
    <location>
        <begin position="543"/>
        <end position="564"/>
    </location>
</feature>
<reference evidence="9 10" key="1">
    <citation type="journal article" date="2017" name="BMC Genomics">
        <title>Genome sequencing of 39 Akkermansia muciniphila isolates reveals its population structure, genomic and functional diverisity, and global distribution in mammalian gut microbiotas.</title>
        <authorList>
            <person name="Guo X."/>
            <person name="Li S."/>
            <person name="Zhang J."/>
            <person name="Wu F."/>
            <person name="Li X."/>
            <person name="Wu D."/>
            <person name="Zhang M."/>
            <person name="Ou Z."/>
            <person name="Jie Z."/>
            <person name="Yan Q."/>
            <person name="Li P."/>
            <person name="Yi J."/>
            <person name="Peng Y."/>
        </authorList>
    </citation>
    <scope>NUCLEOTIDE SEQUENCE [LARGE SCALE GENOMIC DNA]</scope>
    <source>
        <strain evidence="9 10">GP24</strain>
    </source>
</reference>
<keyword evidence="3" id="KW-1003">Cell membrane</keyword>
<dbReference type="PANTHER" id="PTHR32024">
    <property type="entry name" value="TRK SYSTEM POTASSIUM UPTAKE PROTEIN TRKG-RELATED"/>
    <property type="match status" value="1"/>
</dbReference>
<evidence type="ECO:0000256" key="2">
    <source>
        <dbReference type="ARBA" id="ARBA00022448"/>
    </source>
</evidence>
<evidence type="ECO:0000256" key="4">
    <source>
        <dbReference type="ARBA" id="ARBA00022692"/>
    </source>
</evidence>
<dbReference type="EMBL" id="PJKA01000006">
    <property type="protein sequence ID" value="PNC19058.1"/>
    <property type="molecule type" value="Genomic_DNA"/>
</dbReference>
<keyword evidence="6" id="KW-0406">Ion transport</keyword>
<feature type="transmembrane region" description="Helical" evidence="8">
    <location>
        <begin position="250"/>
        <end position="276"/>
    </location>
</feature>
<comment type="caution">
    <text evidence="9">The sequence shown here is derived from an EMBL/GenBank/DDBJ whole genome shotgun (WGS) entry which is preliminary data.</text>
</comment>
<protein>
    <submittedName>
        <fullName evidence="9">Uncharacterized protein</fullName>
    </submittedName>
</protein>
<dbReference type="GO" id="GO:0008324">
    <property type="term" value="F:monoatomic cation transmembrane transporter activity"/>
    <property type="evidence" value="ECO:0007669"/>
    <property type="project" value="InterPro"/>
</dbReference>
<dbReference type="Pfam" id="PF02386">
    <property type="entry name" value="TrkH"/>
    <property type="match status" value="1"/>
</dbReference>
<dbReference type="PANTHER" id="PTHR32024:SF1">
    <property type="entry name" value="KTR SYSTEM POTASSIUM UPTAKE PROTEIN B"/>
    <property type="match status" value="1"/>
</dbReference>
<keyword evidence="4 8" id="KW-0812">Transmembrane</keyword>
<sequence length="582" mass="63503">MTTTRSGFTKLAAICIAILLGAVIWELGWPLTHAEHEWSRLIAAVATLGHLAGVLGSYFRKEINRPSLRLLIFQIICCLLIFLLIAREQQEDSYMRFTELSRLVITAGLIAIPTLMSLTRIFEWLLGKQKKGRPLMAPAMQFVTSLGVVILAGTGLLLLPNSTYPGITLSFTDALFTSTSAVCVTGLNAVDFANTFTPLGEMFTLALIQIGGFGIMTFAYFVAMVAGQGFSLRDRVLLTDLLDEGNLGSVVSFITTIVVSTLFIELCGAVLLYFSWEGKDINLMGEPLWWHSLFHSVSAFCNAGFSTFPMNLMEPGIRLCYSGQAVIMALIVCGGLGFGIYKEINSRLVNRFLAKHRRLRMQWTPYFKLVMIATGILLAGGALSIFAVSAPHTSEPLGQHLWSCLFDSVTARTAGFNISDYSRYLPAASLIMCGLMVVGGSPGGTAGGMRTTTCAIAGAEILRILRGRDHVEFFHRRIEQRTVARCVITVVVSCAWIGCFTILICTLEPAMSSLDIFFENCSAFATVGVSRGITPNLSDPSKYLLIINMLAGRVGLFAFLIALAGTPTPRHYRYPSVKIPLT</sequence>